<reference evidence="7 8" key="1">
    <citation type="submission" date="2024-06" db="EMBL/GenBank/DDBJ databases">
        <title>A chromosome level genome sequence of Diviner's sage (Salvia divinorum).</title>
        <authorList>
            <person name="Ford S.A."/>
            <person name="Ro D.-K."/>
            <person name="Ness R.W."/>
            <person name="Phillips M.A."/>
        </authorList>
    </citation>
    <scope>NUCLEOTIDE SEQUENCE [LARGE SCALE GENOMIC DNA]</scope>
    <source>
        <strain evidence="7">SAF-2024a</strain>
        <tissue evidence="7">Leaf</tissue>
    </source>
</reference>
<keyword evidence="1" id="KW-0479">Metal-binding</keyword>
<protein>
    <submittedName>
        <fullName evidence="7">Protein ENHANCED DOWNY MILDEW 2-like</fullName>
    </submittedName>
</protein>
<evidence type="ECO:0000256" key="5">
    <source>
        <dbReference type="SAM" id="MobiDB-lite"/>
    </source>
</evidence>
<proteinExistence type="predicted"/>
<evidence type="ECO:0000256" key="2">
    <source>
        <dbReference type="ARBA" id="ARBA00022771"/>
    </source>
</evidence>
<organism evidence="7 8">
    <name type="scientific">Salvia divinorum</name>
    <name type="common">Maria pastora</name>
    <name type="synonym">Diviner's sage</name>
    <dbReference type="NCBI Taxonomy" id="28513"/>
    <lineage>
        <taxon>Eukaryota</taxon>
        <taxon>Viridiplantae</taxon>
        <taxon>Streptophyta</taxon>
        <taxon>Embryophyta</taxon>
        <taxon>Tracheophyta</taxon>
        <taxon>Spermatophyta</taxon>
        <taxon>Magnoliopsida</taxon>
        <taxon>eudicotyledons</taxon>
        <taxon>Gunneridae</taxon>
        <taxon>Pentapetalae</taxon>
        <taxon>asterids</taxon>
        <taxon>lamiids</taxon>
        <taxon>Lamiales</taxon>
        <taxon>Lamiaceae</taxon>
        <taxon>Nepetoideae</taxon>
        <taxon>Mentheae</taxon>
        <taxon>Salviinae</taxon>
        <taxon>Salvia</taxon>
        <taxon>Salvia subgen. Calosphace</taxon>
    </lineage>
</organism>
<dbReference type="PANTHER" id="PTHR46235:SF13">
    <property type="entry name" value="EDM2-LIKE PROTEIN1"/>
    <property type="match status" value="1"/>
</dbReference>
<dbReference type="Pfam" id="PF26055">
    <property type="entry name" value="Mtase_EDM2"/>
    <property type="match status" value="1"/>
</dbReference>
<dbReference type="PROSITE" id="PS50089">
    <property type="entry name" value="ZF_RING_2"/>
    <property type="match status" value="1"/>
</dbReference>
<dbReference type="InterPro" id="IPR001965">
    <property type="entry name" value="Znf_PHD"/>
</dbReference>
<gene>
    <name evidence="7" type="ORF">AAHA92_11125</name>
</gene>
<evidence type="ECO:0000313" key="7">
    <source>
        <dbReference type="EMBL" id="KAL1560979.1"/>
    </source>
</evidence>
<dbReference type="Proteomes" id="UP001567538">
    <property type="component" value="Unassembled WGS sequence"/>
</dbReference>
<accession>A0ABD1I090</accession>
<name>A0ABD1I090_SALDI</name>
<evidence type="ECO:0000256" key="3">
    <source>
        <dbReference type="ARBA" id="ARBA00022833"/>
    </source>
</evidence>
<dbReference type="Pfam" id="PF22908">
    <property type="entry name" value="PHD_NSD"/>
    <property type="match status" value="1"/>
</dbReference>
<evidence type="ECO:0000256" key="1">
    <source>
        <dbReference type="ARBA" id="ARBA00022723"/>
    </source>
</evidence>
<dbReference type="SMART" id="SM00249">
    <property type="entry name" value="PHD"/>
    <property type="match status" value="3"/>
</dbReference>
<dbReference type="InterPro" id="IPR055198">
    <property type="entry name" value="NSD_PHD"/>
</dbReference>
<feature type="domain" description="RING-type" evidence="6">
    <location>
        <begin position="288"/>
        <end position="353"/>
    </location>
</feature>
<dbReference type="Gene3D" id="3.30.40.10">
    <property type="entry name" value="Zinc/RING finger domain, C3HC4 (zinc finger)"/>
    <property type="match status" value="2"/>
</dbReference>
<dbReference type="CDD" id="cd15565">
    <property type="entry name" value="PHD2_NSD"/>
    <property type="match status" value="1"/>
</dbReference>
<comment type="caution">
    <text evidence="7">The sequence shown here is derived from an EMBL/GenBank/DDBJ whole genome shotgun (WGS) entry which is preliminary data.</text>
</comment>
<keyword evidence="2 4" id="KW-0863">Zinc-finger</keyword>
<dbReference type="PANTHER" id="PTHR46235">
    <property type="entry name" value="PHD FINGER-CONTAINING PROTEIN DDB_G0268158"/>
    <property type="match status" value="1"/>
</dbReference>
<dbReference type="EMBL" id="JBEAFC010000004">
    <property type="protein sequence ID" value="KAL1560979.1"/>
    <property type="molecule type" value="Genomic_DNA"/>
</dbReference>
<dbReference type="InterPro" id="IPR013083">
    <property type="entry name" value="Znf_RING/FYVE/PHD"/>
</dbReference>
<dbReference type="InterPro" id="IPR058939">
    <property type="entry name" value="Mtase_EDM2"/>
</dbReference>
<keyword evidence="3" id="KW-0862">Zinc</keyword>
<dbReference type="AlphaFoldDB" id="A0ABD1I090"/>
<dbReference type="GO" id="GO:0008270">
    <property type="term" value="F:zinc ion binding"/>
    <property type="evidence" value="ECO:0007669"/>
    <property type="project" value="UniProtKB-KW"/>
</dbReference>
<dbReference type="CDD" id="cd15566">
    <property type="entry name" value="PHD3_NSD"/>
    <property type="match status" value="1"/>
</dbReference>
<dbReference type="InterPro" id="IPR001841">
    <property type="entry name" value="Znf_RING"/>
</dbReference>
<sequence>MALSDEEGEIVPDNATNYFLVDSKENPISFSSLPLIWNDSGQRVTVPTESTFLKGAVDEGCGRIYTRVIAWKFILSYALPEIYVLRDSKYERWIKLQKPNRAYESIARTALITVHCLHFMKKSSQEISGEDLWKHLEKTFSSYEDPPSANDLADHLQLIKEAALRDKDIAKAKNLHAFLSQIPEKRKTFCQDNKTGKKPKFIVHDDEDIDAHKYSSDEDHDDLFDNVCAYCDDGGNVLGCEGRCIRSFHATIESGADSKCESLCYSSEQVQAIDTFLCKNCKHQRHQCYICGRLGNSDRSSGAEVFPCVSATCGHFYHSECLSELLFPRNDYQAQVFKNKIKAGDSFTCPAHKCNVCKLGEDKKLPEMQFAICRRCPKAYHRKCLPSSILFHRDDANNIPQRAWTGLLNNRILIYCRDHKIWRKILTPRRDHLLFPDDDVGVKIGQHSTRSKAFGSLPDEDKVEQHSKGTSGDILSGDPINKNRINQHGIVSKRNLSSSRINVGHLECRNLEQPSTTKNNQICGMRMSISSMTRIPEKAASENPQTGTAATLRTAEMKNRLRKLMEDSVSSFNKEEFLADQRRKCSHDSSTYFQVNKTITLGKIELSVQAIRGALQKIQEGGTVKDAMDVCEPAILTQIIKWKKKLAVYLAPFIHGVRYTSFGRHFTNVDKLKQVINRLRWYVQDGDMIVDFSCGSNDFSCFMKEELDSMGKRCYFKNYDIIQTRNDFNFEKKDWMTVGAEELPEGSKLIIGLNPPFGVQASLANQFINKALTFRPKLLILIVPKETERLDRKKSRYDLIWEDDKILSGKSFYLPGSVDVHGQQIEQWNLDTPPLYLWSRPDWTGRHKQVAVECSHLIENQEMEWSGGIRASAVSNYLMEENQDCYGDFSSVAAGYSDINNILEELPEPTDEF</sequence>
<evidence type="ECO:0000256" key="4">
    <source>
        <dbReference type="PROSITE-ProRule" id="PRU00175"/>
    </source>
</evidence>
<feature type="region of interest" description="Disordered" evidence="5">
    <location>
        <begin position="449"/>
        <end position="482"/>
    </location>
</feature>
<evidence type="ECO:0000313" key="8">
    <source>
        <dbReference type="Proteomes" id="UP001567538"/>
    </source>
</evidence>
<keyword evidence="8" id="KW-1185">Reference proteome</keyword>
<evidence type="ECO:0000259" key="6">
    <source>
        <dbReference type="PROSITE" id="PS50089"/>
    </source>
</evidence>